<dbReference type="Gene3D" id="3.40.1010.10">
    <property type="entry name" value="Cobalt-precorrin-4 Transmethylase, Domain 1"/>
    <property type="match status" value="1"/>
</dbReference>
<reference evidence="8 9" key="1">
    <citation type="submission" date="2011-08" db="EMBL/GenBank/DDBJ databases">
        <title>The Genome Sequence of Clostridium hathewayi WAL-18680.</title>
        <authorList>
            <consortium name="The Broad Institute Genome Sequencing Platform"/>
            <person name="Earl A."/>
            <person name="Ward D."/>
            <person name="Feldgarden M."/>
            <person name="Gevers D."/>
            <person name="Finegold S.M."/>
            <person name="Summanen P.H."/>
            <person name="Molitoris D.R."/>
            <person name="Song M."/>
            <person name="Daigneault M."/>
            <person name="Allen-Vercoe E."/>
            <person name="Young S.K."/>
            <person name="Zeng Q."/>
            <person name="Gargeya S."/>
            <person name="Fitzgerald M."/>
            <person name="Haas B."/>
            <person name="Abouelleil A."/>
            <person name="Alvarado L."/>
            <person name="Arachchi H.M."/>
            <person name="Berlin A."/>
            <person name="Brown A."/>
            <person name="Chapman S.B."/>
            <person name="Chen Z."/>
            <person name="Dunbar C."/>
            <person name="Freedman E."/>
            <person name="Gearin G."/>
            <person name="Gellesch M."/>
            <person name="Goldberg J."/>
            <person name="Griggs A."/>
            <person name="Gujja S."/>
            <person name="Heiman D."/>
            <person name="Howarth C."/>
            <person name="Larson L."/>
            <person name="Lui A."/>
            <person name="MacDonald P.J.P."/>
            <person name="Montmayeur A."/>
            <person name="Murphy C."/>
            <person name="Neiman D."/>
            <person name="Pearson M."/>
            <person name="Priest M."/>
            <person name="Roberts A."/>
            <person name="Saif S."/>
            <person name="Shea T."/>
            <person name="Shenoy N."/>
            <person name="Sisk P."/>
            <person name="Stolte C."/>
            <person name="Sykes S."/>
            <person name="Wortman J."/>
            <person name="Nusbaum C."/>
            <person name="Birren B."/>
        </authorList>
    </citation>
    <scope>NUCLEOTIDE SEQUENCE [LARGE SCALE GENOMIC DNA]</scope>
    <source>
        <strain evidence="8 9">WAL-18680</strain>
    </source>
</reference>
<dbReference type="GO" id="GO:0009236">
    <property type="term" value="P:cobalamin biosynthetic process"/>
    <property type="evidence" value="ECO:0007669"/>
    <property type="project" value="UniProtKB-UniPathway"/>
</dbReference>
<keyword evidence="5" id="KW-0949">S-adenosyl-L-methionine</keyword>
<dbReference type="HOGENOM" id="CLU_022862_0_0_9"/>
<dbReference type="InterPro" id="IPR000878">
    <property type="entry name" value="4pyrrol_Mease"/>
</dbReference>
<dbReference type="UniPathway" id="UPA00148"/>
<keyword evidence="2" id="KW-0169">Cobalamin biosynthesis</keyword>
<dbReference type="NCBIfam" id="TIGR02467">
    <property type="entry name" value="CbiE"/>
    <property type="match status" value="1"/>
</dbReference>
<dbReference type="Pfam" id="PF02571">
    <property type="entry name" value="CbiJ"/>
    <property type="match status" value="1"/>
</dbReference>
<protein>
    <recommendedName>
        <fullName evidence="7">Tetrapyrrole methylase domain-containing protein</fullName>
    </recommendedName>
</protein>
<dbReference type="GO" id="GO:0032259">
    <property type="term" value="P:methylation"/>
    <property type="evidence" value="ECO:0007669"/>
    <property type="project" value="UniProtKB-KW"/>
</dbReference>
<dbReference type="OrthoDB" id="9780707at2"/>
<evidence type="ECO:0000256" key="6">
    <source>
        <dbReference type="ARBA" id="ARBA00023002"/>
    </source>
</evidence>
<dbReference type="SUPFAM" id="SSF53790">
    <property type="entry name" value="Tetrapyrrole methylase"/>
    <property type="match status" value="1"/>
</dbReference>
<dbReference type="GO" id="GO:0008276">
    <property type="term" value="F:protein methyltransferase activity"/>
    <property type="evidence" value="ECO:0007669"/>
    <property type="project" value="InterPro"/>
</dbReference>
<dbReference type="PATRIC" id="fig|742737.3.peg.3078"/>
<evidence type="ECO:0000256" key="5">
    <source>
        <dbReference type="ARBA" id="ARBA00022691"/>
    </source>
</evidence>
<dbReference type="Pfam" id="PF00590">
    <property type="entry name" value="TP_methylase"/>
    <property type="match status" value="1"/>
</dbReference>
<keyword evidence="6" id="KW-0560">Oxidoreductase</keyword>
<dbReference type="PROSITE" id="PS51014">
    <property type="entry name" value="COBK_CBIJ"/>
    <property type="match status" value="1"/>
</dbReference>
<evidence type="ECO:0000259" key="7">
    <source>
        <dbReference type="Pfam" id="PF00590"/>
    </source>
</evidence>
<dbReference type="EMBL" id="ADLN01000082">
    <property type="protein sequence ID" value="EHI58882.1"/>
    <property type="molecule type" value="Genomic_DNA"/>
</dbReference>
<dbReference type="InterPro" id="IPR014776">
    <property type="entry name" value="4pyrrole_Mease_sub2"/>
</dbReference>
<evidence type="ECO:0000256" key="3">
    <source>
        <dbReference type="ARBA" id="ARBA00022603"/>
    </source>
</evidence>
<evidence type="ECO:0000256" key="1">
    <source>
        <dbReference type="ARBA" id="ARBA00004953"/>
    </source>
</evidence>
<evidence type="ECO:0000256" key="2">
    <source>
        <dbReference type="ARBA" id="ARBA00022573"/>
    </source>
</evidence>
<dbReference type="NCBIfam" id="TIGR00715">
    <property type="entry name" value="precor6x_red"/>
    <property type="match status" value="1"/>
</dbReference>
<dbReference type="InterPro" id="IPR035996">
    <property type="entry name" value="4pyrrol_Methylase_sf"/>
</dbReference>
<dbReference type="InterPro" id="IPR012818">
    <property type="entry name" value="CbiE"/>
</dbReference>
<dbReference type="Gene3D" id="3.30.950.10">
    <property type="entry name" value="Methyltransferase, Cobalt-precorrin-4 Transmethylase, Domain 2"/>
    <property type="match status" value="1"/>
</dbReference>
<feature type="domain" description="Tetrapyrrole methylase" evidence="7">
    <location>
        <begin position="266"/>
        <end position="459"/>
    </location>
</feature>
<keyword evidence="3" id="KW-0489">Methyltransferase</keyword>
<dbReference type="InterPro" id="IPR014777">
    <property type="entry name" value="4pyrrole_Mease_sub1"/>
</dbReference>
<dbReference type="RefSeq" id="WP_006781083.1">
    <property type="nucleotide sequence ID" value="NZ_CP040506.1"/>
</dbReference>
<proteinExistence type="predicted"/>
<evidence type="ECO:0000313" key="9">
    <source>
        <dbReference type="Proteomes" id="UP000005384"/>
    </source>
</evidence>
<evidence type="ECO:0000313" key="8">
    <source>
        <dbReference type="EMBL" id="EHI58882.1"/>
    </source>
</evidence>
<dbReference type="PANTHER" id="PTHR36925:SF1">
    <property type="entry name" value="COBALT-PRECORRIN-6A REDUCTASE"/>
    <property type="match status" value="1"/>
</dbReference>
<organism evidence="8 9">
    <name type="scientific">Hungatella hathewayi WAL-18680</name>
    <dbReference type="NCBI Taxonomy" id="742737"/>
    <lineage>
        <taxon>Bacteria</taxon>
        <taxon>Bacillati</taxon>
        <taxon>Bacillota</taxon>
        <taxon>Clostridia</taxon>
        <taxon>Lachnospirales</taxon>
        <taxon>Lachnospiraceae</taxon>
        <taxon>Hungatella</taxon>
    </lineage>
</organism>
<gene>
    <name evidence="8" type="ORF">HMPREF9473_03104</name>
</gene>
<sequence>MSDVIIFGGTTEGRLLAEFCAEQEIPAAVCVVSDYGKQVLPESPWLTVSHKAMTKEEMVSFIRKEMPKAVLDATHPYAAVVTENISAACQSTGVTYIRITRAETEFAKPVGQAQPEILWMESVADAVEFLSTVDGNAFVTTGSKELERYTSLPDYASRLYVRVLPSSENIAVCEKLGFHGRHIIGMQGPFSRAVNVAMLQDTESRYLVTKEAGNAGGFMEKIEAALECGVTPIVIGRPKKPEGISVEEGIDFLRGIAAQRERKMQLNIIGIGMGGPGQMTQEAVRILRQSDVVLGAERMIESVEEIAPGIRKEPIYLSRDVIKWLESNDGYRMISVVYSGDTGLYSGAKTFLRDLNMTEAGQRWDIRVYPGISTVSFLCARLQTSWEDVYLTSAHGRTPDVLELLKHHDKVFLLLGGEDSVKKLCRKLVENGYPQLTISVGERLSYPEEQIVTGTAEELQDCSFGSLVAVLLRKQKEEDRDE</sequence>
<dbReference type="InterPro" id="IPR003723">
    <property type="entry name" value="Precorrin-6x_reduct"/>
</dbReference>
<comment type="caution">
    <text evidence="8">The sequence shown here is derived from an EMBL/GenBank/DDBJ whole genome shotgun (WGS) entry which is preliminary data.</text>
</comment>
<dbReference type="AlphaFoldDB" id="G5IHX6"/>
<accession>G5IHX6</accession>
<dbReference type="Proteomes" id="UP000005384">
    <property type="component" value="Unassembled WGS sequence"/>
</dbReference>
<evidence type="ECO:0000256" key="4">
    <source>
        <dbReference type="ARBA" id="ARBA00022679"/>
    </source>
</evidence>
<keyword evidence="9" id="KW-1185">Reference proteome</keyword>
<keyword evidence="4" id="KW-0808">Transferase</keyword>
<dbReference type="PANTHER" id="PTHR36925">
    <property type="entry name" value="COBALT-PRECORRIN-6A REDUCTASE"/>
    <property type="match status" value="1"/>
</dbReference>
<dbReference type="GO" id="GO:0016994">
    <property type="term" value="F:precorrin-6A reductase activity"/>
    <property type="evidence" value="ECO:0007669"/>
    <property type="project" value="InterPro"/>
</dbReference>
<dbReference type="CDD" id="cd11644">
    <property type="entry name" value="Precorrin-6Y-MT"/>
    <property type="match status" value="1"/>
</dbReference>
<comment type="pathway">
    <text evidence="1">Cofactor biosynthesis; adenosylcobalamin biosynthesis.</text>
</comment>
<name>G5IHX6_9FIRM</name>